<feature type="compositionally biased region" description="Pro residues" evidence="1">
    <location>
        <begin position="17"/>
        <end position="40"/>
    </location>
</feature>
<evidence type="ECO:0000256" key="1">
    <source>
        <dbReference type="SAM" id="MobiDB-lite"/>
    </source>
</evidence>
<evidence type="ECO:0000313" key="2">
    <source>
        <dbReference type="EMBL" id="JAD88804.1"/>
    </source>
</evidence>
<reference evidence="2" key="2">
    <citation type="journal article" date="2015" name="Data Brief">
        <title>Shoot transcriptome of the giant reed, Arundo donax.</title>
        <authorList>
            <person name="Barrero R.A."/>
            <person name="Guerrero F.D."/>
            <person name="Moolhuijzen P."/>
            <person name="Goolsby J.A."/>
            <person name="Tidwell J."/>
            <person name="Bellgard S.E."/>
            <person name="Bellgard M.I."/>
        </authorList>
    </citation>
    <scope>NUCLEOTIDE SEQUENCE</scope>
    <source>
        <tissue evidence="2">Shoot tissue taken approximately 20 cm above the soil surface</tissue>
    </source>
</reference>
<accession>A0A0A9DJP8</accession>
<dbReference type="AlphaFoldDB" id="A0A0A9DJP8"/>
<name>A0A0A9DJP8_ARUDO</name>
<proteinExistence type="predicted"/>
<feature type="region of interest" description="Disordered" evidence="1">
    <location>
        <begin position="1"/>
        <end position="48"/>
    </location>
</feature>
<sequence>MEEPPRAKATMDTPQRIPSPPPLLQEPQSSPSPPPLPKEPQPLRSRLPFPHEQQPVVAVVPNVSQRWLLSPLCLPSKRKKLIKMKIPASRKLINTRILHLRFLICSTKARQCFHASSPHLPRPLVPIAAALPVVQAAVFPTQSRHLQQLPPLPVCLHQPQQAPLPRRDHCLIFSVLIPPFFALRLVRPPLCSHRLTQATPAPSLHLQHRTCPRPLSCRRLLRLELHNQTHRS</sequence>
<reference evidence="2" key="1">
    <citation type="submission" date="2014-09" db="EMBL/GenBank/DDBJ databases">
        <authorList>
            <person name="Magalhaes I.L.F."/>
            <person name="Oliveira U."/>
            <person name="Santos F.R."/>
            <person name="Vidigal T.H.D.A."/>
            <person name="Brescovit A.D."/>
            <person name="Santos A.J."/>
        </authorList>
    </citation>
    <scope>NUCLEOTIDE SEQUENCE</scope>
    <source>
        <tissue evidence="2">Shoot tissue taken approximately 20 cm above the soil surface</tissue>
    </source>
</reference>
<protein>
    <submittedName>
        <fullName evidence="2">Uncharacterized protein</fullName>
    </submittedName>
</protein>
<organism evidence="2">
    <name type="scientific">Arundo donax</name>
    <name type="common">Giant reed</name>
    <name type="synonym">Donax arundinaceus</name>
    <dbReference type="NCBI Taxonomy" id="35708"/>
    <lineage>
        <taxon>Eukaryota</taxon>
        <taxon>Viridiplantae</taxon>
        <taxon>Streptophyta</taxon>
        <taxon>Embryophyta</taxon>
        <taxon>Tracheophyta</taxon>
        <taxon>Spermatophyta</taxon>
        <taxon>Magnoliopsida</taxon>
        <taxon>Liliopsida</taxon>
        <taxon>Poales</taxon>
        <taxon>Poaceae</taxon>
        <taxon>PACMAD clade</taxon>
        <taxon>Arundinoideae</taxon>
        <taxon>Arundineae</taxon>
        <taxon>Arundo</taxon>
    </lineage>
</organism>
<dbReference type="EMBL" id="GBRH01209091">
    <property type="protein sequence ID" value="JAD88804.1"/>
    <property type="molecule type" value="Transcribed_RNA"/>
</dbReference>